<evidence type="ECO:0000313" key="3">
    <source>
        <dbReference type="Proteomes" id="UP000184159"/>
    </source>
</evidence>
<dbReference type="AlphaFoldDB" id="A0A1M5A5E3"/>
<accession>A0A1M5A5E3</accession>
<dbReference type="EMBL" id="FQUH01000007">
    <property type="protein sequence ID" value="SHF25206.1"/>
    <property type="molecule type" value="Genomic_DNA"/>
</dbReference>
<feature type="domain" description="HNH/Endo VII superfamily nuclease toxins" evidence="1">
    <location>
        <begin position="61"/>
        <end position="134"/>
    </location>
</feature>
<dbReference type="InterPro" id="IPR028048">
    <property type="entry name" value="Tox-HNH-EHHH"/>
</dbReference>
<evidence type="ECO:0000259" key="1">
    <source>
        <dbReference type="Pfam" id="PF15657"/>
    </source>
</evidence>
<dbReference type="Pfam" id="PF15657">
    <property type="entry name" value="Tox-HNH-EHHH"/>
    <property type="match status" value="1"/>
</dbReference>
<gene>
    <name evidence="2" type="ORF">SAMN02745781_01808</name>
</gene>
<evidence type="ECO:0000313" key="2">
    <source>
        <dbReference type="EMBL" id="SHF25206.1"/>
    </source>
</evidence>
<dbReference type="Proteomes" id="UP000184159">
    <property type="component" value="Unassembled WGS sequence"/>
</dbReference>
<keyword evidence="3" id="KW-1185">Reference proteome</keyword>
<protein>
    <submittedName>
        <fullName evidence="2">HNH/Endo VII superfamily nuclease toxins</fullName>
    </submittedName>
</protein>
<organism evidence="2 3">
    <name type="scientific">Vibrio gazogenes DSM 21264 = NBRC 103151</name>
    <dbReference type="NCBI Taxonomy" id="1123492"/>
    <lineage>
        <taxon>Bacteria</taxon>
        <taxon>Pseudomonadati</taxon>
        <taxon>Pseudomonadota</taxon>
        <taxon>Gammaproteobacteria</taxon>
        <taxon>Vibrionales</taxon>
        <taxon>Vibrionaceae</taxon>
        <taxon>Vibrio</taxon>
    </lineage>
</organism>
<sequence length="134" mass="15203">MHNPMEWVDPLGLTGCKNKKTTYEAESRKDALRQAKRDAGVPMSQQPKVEHVDLLNGYGEKVLDKNGLPVRAREYHYTNMNGEHVVIQEHSLGHTKVTPLHGLEPHFNVRQVDQHTGEVLNTSNFPGTHGHYNF</sequence>
<reference evidence="3" key="1">
    <citation type="submission" date="2016-11" db="EMBL/GenBank/DDBJ databases">
        <authorList>
            <person name="Varghese N."/>
            <person name="Submissions S."/>
        </authorList>
    </citation>
    <scope>NUCLEOTIDE SEQUENCE [LARGE SCALE GENOMIC DNA]</scope>
    <source>
        <strain evidence="3">DSM 21264</strain>
    </source>
</reference>
<proteinExistence type="predicted"/>
<name>A0A1M5A5E3_VIBGA</name>